<dbReference type="Pfam" id="PF00005">
    <property type="entry name" value="ABC_tran"/>
    <property type="match status" value="2"/>
</dbReference>
<dbReference type="Gene3D" id="3.40.50.300">
    <property type="entry name" value="P-loop containing nucleotide triphosphate hydrolases"/>
    <property type="match status" value="2"/>
</dbReference>
<dbReference type="CDD" id="cd00267">
    <property type="entry name" value="ABC_ATPase"/>
    <property type="match status" value="1"/>
</dbReference>
<dbReference type="PROSITE" id="PS00211">
    <property type="entry name" value="ABC_TRANSPORTER_1"/>
    <property type="match status" value="1"/>
</dbReference>
<accession>A0ABY7AMY2</accession>
<dbReference type="InterPro" id="IPR003593">
    <property type="entry name" value="AAA+_ATPase"/>
</dbReference>
<protein>
    <submittedName>
        <fullName evidence="4">Molybdate ABC transporter ATP-binding protein ModF</fullName>
    </submittedName>
</protein>
<dbReference type="GO" id="GO:0005524">
    <property type="term" value="F:ATP binding"/>
    <property type="evidence" value="ECO:0007669"/>
    <property type="project" value="UniProtKB-KW"/>
</dbReference>
<dbReference type="InterPro" id="IPR003439">
    <property type="entry name" value="ABC_transporter-like_ATP-bd"/>
</dbReference>
<dbReference type="PROSITE" id="PS50893">
    <property type="entry name" value="ABC_TRANSPORTER_2"/>
    <property type="match status" value="2"/>
</dbReference>
<dbReference type="PANTHER" id="PTHR43158:SF2">
    <property type="entry name" value="SKFA PEPTIDE EXPORT ATP-BINDING PROTEIN SKFE"/>
    <property type="match status" value="1"/>
</dbReference>
<keyword evidence="5" id="KW-1185">Reference proteome</keyword>
<evidence type="ECO:0000313" key="5">
    <source>
        <dbReference type="Proteomes" id="UP001163726"/>
    </source>
</evidence>
<dbReference type="InterPro" id="IPR027417">
    <property type="entry name" value="P-loop_NTPase"/>
</dbReference>
<dbReference type="RefSeq" id="WP_268074377.1">
    <property type="nucleotide sequence ID" value="NZ_CP109965.1"/>
</dbReference>
<dbReference type="SMART" id="SM00382">
    <property type="entry name" value="AAA"/>
    <property type="match status" value="2"/>
</dbReference>
<dbReference type="PANTHER" id="PTHR43158">
    <property type="entry name" value="SKFA PEPTIDE EXPORT ATP-BINDING PROTEIN SKFE"/>
    <property type="match status" value="1"/>
</dbReference>
<evidence type="ECO:0000256" key="2">
    <source>
        <dbReference type="ARBA" id="ARBA00022840"/>
    </source>
</evidence>
<name>A0ABY7AMY2_9ALTE</name>
<dbReference type="InterPro" id="IPR017871">
    <property type="entry name" value="ABC_transporter-like_CS"/>
</dbReference>
<keyword evidence="2 4" id="KW-0067">ATP-binding</keyword>
<dbReference type="EMBL" id="CP109965">
    <property type="protein sequence ID" value="WAJ70077.1"/>
    <property type="molecule type" value="Genomic_DNA"/>
</dbReference>
<organism evidence="4 5">
    <name type="scientific">Catenovulum adriaticum</name>
    <dbReference type="NCBI Taxonomy" id="2984846"/>
    <lineage>
        <taxon>Bacteria</taxon>
        <taxon>Pseudomonadati</taxon>
        <taxon>Pseudomonadota</taxon>
        <taxon>Gammaproteobacteria</taxon>
        <taxon>Alteromonadales</taxon>
        <taxon>Alteromonadaceae</taxon>
        <taxon>Catenovulum</taxon>
    </lineage>
</organism>
<feature type="domain" description="ABC transporter" evidence="3">
    <location>
        <begin position="6"/>
        <end position="238"/>
    </location>
</feature>
<dbReference type="SUPFAM" id="SSF52540">
    <property type="entry name" value="P-loop containing nucleoside triphosphate hydrolases"/>
    <property type="match status" value="2"/>
</dbReference>
<reference evidence="4" key="1">
    <citation type="submission" date="2022-10" db="EMBL/GenBank/DDBJ databases">
        <title>Catenovulum adriacola sp. nov. isolated in the Harbour of Susak.</title>
        <authorList>
            <person name="Schoch T."/>
            <person name="Reich S.J."/>
            <person name="Stoeferle S."/>
            <person name="Flaiz M."/>
            <person name="Kazda M."/>
            <person name="Riedel C.U."/>
            <person name="Duerre P."/>
        </authorList>
    </citation>
    <scope>NUCLEOTIDE SEQUENCE</scope>
    <source>
        <strain evidence="4">TS8</strain>
    </source>
</reference>
<dbReference type="Proteomes" id="UP001163726">
    <property type="component" value="Chromosome"/>
</dbReference>
<gene>
    <name evidence="4" type="primary">modF</name>
    <name evidence="4" type="ORF">OLW01_13170</name>
</gene>
<evidence type="ECO:0000259" key="3">
    <source>
        <dbReference type="PROSITE" id="PS50893"/>
    </source>
</evidence>
<evidence type="ECO:0000256" key="1">
    <source>
        <dbReference type="ARBA" id="ARBA00022741"/>
    </source>
</evidence>
<proteinExistence type="predicted"/>
<sequence length="481" mass="54505">MSNHLISLNQVCAQVYQDYLMSDLNWQIEQNQHWVLLGGNSSGKSALSQIILGQAEIISGELTRHTKQLACISFEQQQALIEAELKKDDADILDVIAEGTQVETILFEPNANQPLDLDLADKLTQDFEFSPLLKRKFRDLSTGETRKLLLIKAFINCPDLMVLDEPFDGLDAKSAQQLQQTLTELSGKISMVFILNRVDEIPDFITHYAYLKAGQIEFSFAKSNQAAYEQLMQLLHLQTATLTIPPADAPVSYSINPKQALVKLTQAKVVYDEKVIFDKLNWQIMPNQHWQLTGKNGSGKTCLLNLITGDNPQCYQNDIWLFGFQRGSGESIWQIKQHIGFISNQFHLNYRVSISALNTIISGFYDSIGLYNQPTRNQQKIAKLWLELLALSDKQDTPFNQLSFGDQRLLLIARSMVKHPPLLILDEPCIGLDEINRQRVLALIEKICTSGTTTVIYVNHHAQDKIQGINQFLAMEDYQSY</sequence>
<dbReference type="NCBIfam" id="NF008186">
    <property type="entry name" value="PRK10938.1"/>
    <property type="match status" value="1"/>
</dbReference>
<feature type="domain" description="ABC transporter" evidence="3">
    <location>
        <begin position="262"/>
        <end position="481"/>
    </location>
</feature>
<evidence type="ECO:0000313" key="4">
    <source>
        <dbReference type="EMBL" id="WAJ70077.1"/>
    </source>
</evidence>
<keyword evidence="1" id="KW-0547">Nucleotide-binding</keyword>